<dbReference type="GO" id="GO:0016787">
    <property type="term" value="F:hydrolase activity"/>
    <property type="evidence" value="ECO:0007669"/>
    <property type="project" value="UniProtKB-KW"/>
</dbReference>
<dbReference type="SUPFAM" id="SSF56784">
    <property type="entry name" value="HAD-like"/>
    <property type="match status" value="1"/>
</dbReference>
<dbReference type="InterPro" id="IPR006357">
    <property type="entry name" value="HAD-SF_hydro_IIA"/>
</dbReference>
<dbReference type="PROSITE" id="PS50801">
    <property type="entry name" value="STAS"/>
    <property type="match status" value="1"/>
</dbReference>
<evidence type="ECO:0000256" key="2">
    <source>
        <dbReference type="ARBA" id="ARBA00007958"/>
    </source>
</evidence>
<dbReference type="PANTHER" id="PTHR19288">
    <property type="entry name" value="4-NITROPHENYLPHOSPHATASE-RELATED"/>
    <property type="match status" value="1"/>
</dbReference>
<feature type="domain" description="STAS" evidence="6">
    <location>
        <begin position="1"/>
        <end position="82"/>
    </location>
</feature>
<accession>A0ABY5PEE9</accession>
<evidence type="ECO:0000256" key="4">
    <source>
        <dbReference type="ARBA" id="ARBA00022842"/>
    </source>
</evidence>
<dbReference type="Gene3D" id="3.40.50.1000">
    <property type="entry name" value="HAD superfamily/HAD-like"/>
    <property type="match status" value="2"/>
</dbReference>
<dbReference type="RefSeq" id="WP_353863473.1">
    <property type="nucleotide sequence ID" value="NZ_CP088295.1"/>
</dbReference>
<sequence length="260" mass="27138">MALSGITTVLLDLDGVLYVEEEPIPGALEAVEELRARGLRLRFVTNTTSRSRAQVASRLARLGFPLPADNVLTPAALAVRRCGVVGHKRVRLLVAPALREDLAGLAEAPAGEQPDAIILGDLGEGFTYERLNQAFRAMEAGAELIALQRNRFWRRTDGLAMDVGAYVAALEYATGRPATVVGKPEPAFFAAALADAHGDAGHAVMVGDDIEADVGGALAAGLAGVLVRTGKYRPGAEDRSGVIPTAVIDSIADLPALLAG</sequence>
<dbReference type="NCBIfam" id="TIGR01458">
    <property type="entry name" value="HAD-SF-IIA-hyp3"/>
    <property type="match status" value="1"/>
</dbReference>
<dbReference type="InterPro" id="IPR006355">
    <property type="entry name" value="LHPP/HDHD2"/>
</dbReference>
<dbReference type="Pfam" id="PF13344">
    <property type="entry name" value="Hydrolase_6"/>
    <property type="match status" value="1"/>
</dbReference>
<protein>
    <recommendedName>
        <fullName evidence="5">Haloacid dehalogenase-like hydrolase domain-containing protein 2</fullName>
    </recommendedName>
</protein>
<keyword evidence="7" id="KW-0378">Hydrolase</keyword>
<dbReference type="Pfam" id="PF13242">
    <property type="entry name" value="Hydrolase_like"/>
    <property type="match status" value="1"/>
</dbReference>
<dbReference type="Proteomes" id="UP001058860">
    <property type="component" value="Chromosome"/>
</dbReference>
<dbReference type="EMBL" id="CP088295">
    <property type="protein sequence ID" value="UUY02952.1"/>
    <property type="molecule type" value="Genomic_DNA"/>
</dbReference>
<dbReference type="NCBIfam" id="TIGR01460">
    <property type="entry name" value="HAD-SF-IIA"/>
    <property type="match status" value="1"/>
</dbReference>
<dbReference type="InterPro" id="IPR023214">
    <property type="entry name" value="HAD_sf"/>
</dbReference>
<comment type="cofactor">
    <cofactor evidence="1">
        <name>Mg(2+)</name>
        <dbReference type="ChEBI" id="CHEBI:18420"/>
    </cofactor>
</comment>
<reference evidence="8" key="1">
    <citation type="submission" date="2021-11" db="EMBL/GenBank/DDBJ databases">
        <title>Cultivation dependent microbiological survey of springs from the worlds oldest radium mine currently devoted to the extraction of radon-saturated water.</title>
        <authorList>
            <person name="Kapinusova G."/>
            <person name="Smrhova T."/>
            <person name="Strejcek M."/>
            <person name="Suman J."/>
            <person name="Jani K."/>
            <person name="Pajer P."/>
            <person name="Uhlik O."/>
        </authorList>
    </citation>
    <scope>NUCLEOTIDE SEQUENCE [LARGE SCALE GENOMIC DNA]</scope>
    <source>
        <strain evidence="8">J379</strain>
    </source>
</reference>
<evidence type="ECO:0000256" key="1">
    <source>
        <dbReference type="ARBA" id="ARBA00001946"/>
    </source>
</evidence>
<comment type="similarity">
    <text evidence="2">Belongs to the HAD-like hydrolase superfamily.</text>
</comment>
<gene>
    <name evidence="7" type="ORF">LRS13_20040</name>
</gene>
<dbReference type="InterPro" id="IPR002645">
    <property type="entry name" value="STAS_dom"/>
</dbReference>
<keyword evidence="8" id="KW-1185">Reference proteome</keyword>
<organism evidence="7 8">
    <name type="scientific">Svornostia abyssi</name>
    <dbReference type="NCBI Taxonomy" id="2898438"/>
    <lineage>
        <taxon>Bacteria</taxon>
        <taxon>Bacillati</taxon>
        <taxon>Actinomycetota</taxon>
        <taxon>Thermoleophilia</taxon>
        <taxon>Solirubrobacterales</taxon>
        <taxon>Baekduiaceae</taxon>
        <taxon>Svornostia</taxon>
    </lineage>
</organism>
<evidence type="ECO:0000313" key="8">
    <source>
        <dbReference type="Proteomes" id="UP001058860"/>
    </source>
</evidence>
<evidence type="ECO:0000256" key="5">
    <source>
        <dbReference type="ARBA" id="ARBA00039666"/>
    </source>
</evidence>
<evidence type="ECO:0000256" key="3">
    <source>
        <dbReference type="ARBA" id="ARBA00022723"/>
    </source>
</evidence>
<evidence type="ECO:0000313" key="7">
    <source>
        <dbReference type="EMBL" id="UUY02952.1"/>
    </source>
</evidence>
<keyword evidence="3" id="KW-0479">Metal-binding</keyword>
<evidence type="ECO:0000259" key="6">
    <source>
        <dbReference type="PROSITE" id="PS50801"/>
    </source>
</evidence>
<proteinExistence type="inferred from homology"/>
<name>A0ABY5PEE9_9ACTN</name>
<dbReference type="InterPro" id="IPR036412">
    <property type="entry name" value="HAD-like_sf"/>
</dbReference>
<dbReference type="PANTHER" id="PTHR19288:SF46">
    <property type="entry name" value="HALOACID DEHALOGENASE-LIKE HYDROLASE DOMAIN-CONTAINING PROTEIN 2"/>
    <property type="match status" value="1"/>
</dbReference>
<keyword evidence="4" id="KW-0460">Magnesium</keyword>